<keyword evidence="5 7" id="KW-1133">Transmembrane helix</keyword>
<dbReference type="PANTHER" id="PTHR39087:SF2">
    <property type="entry name" value="UPF0104 MEMBRANE PROTEIN MJ1595"/>
    <property type="match status" value="1"/>
</dbReference>
<dbReference type="AlphaFoldDB" id="A0AAX3E7C7"/>
<evidence type="ECO:0000256" key="7">
    <source>
        <dbReference type="SAM" id="Phobius"/>
    </source>
</evidence>
<evidence type="ECO:0000256" key="2">
    <source>
        <dbReference type="ARBA" id="ARBA00011061"/>
    </source>
</evidence>
<dbReference type="RefSeq" id="WP_187147930.1">
    <property type="nucleotide sequence ID" value="NZ_CP109831.1"/>
</dbReference>
<evidence type="ECO:0000313" key="9">
    <source>
        <dbReference type="Proteomes" id="UP001156196"/>
    </source>
</evidence>
<keyword evidence="9" id="KW-1185">Reference proteome</keyword>
<evidence type="ECO:0000256" key="3">
    <source>
        <dbReference type="ARBA" id="ARBA00022475"/>
    </source>
</evidence>
<dbReference type="PANTHER" id="PTHR39087">
    <property type="entry name" value="UPF0104 MEMBRANE PROTEIN MJ1595"/>
    <property type="match status" value="1"/>
</dbReference>
<accession>A0AAX3E7C7</accession>
<name>A0AAX3E7C7_9EURY</name>
<proteinExistence type="inferred from homology"/>
<comment type="subcellular location">
    <subcellularLocation>
        <location evidence="1">Cell membrane</location>
        <topology evidence="1">Multi-pass membrane protein</topology>
    </subcellularLocation>
</comment>
<dbReference type="Proteomes" id="UP001156196">
    <property type="component" value="Chromosome"/>
</dbReference>
<dbReference type="GeneID" id="4848295"/>
<keyword evidence="6 7" id="KW-0472">Membrane</keyword>
<evidence type="ECO:0000256" key="6">
    <source>
        <dbReference type="ARBA" id="ARBA00023136"/>
    </source>
</evidence>
<feature type="transmembrane region" description="Helical" evidence="7">
    <location>
        <begin position="112"/>
        <end position="137"/>
    </location>
</feature>
<feature type="transmembrane region" description="Helical" evidence="7">
    <location>
        <begin position="39"/>
        <end position="59"/>
    </location>
</feature>
<feature type="transmembrane region" description="Helical" evidence="7">
    <location>
        <begin position="290"/>
        <end position="317"/>
    </location>
</feature>
<evidence type="ECO:0000256" key="4">
    <source>
        <dbReference type="ARBA" id="ARBA00022692"/>
    </source>
</evidence>
<evidence type="ECO:0000256" key="5">
    <source>
        <dbReference type="ARBA" id="ARBA00022989"/>
    </source>
</evidence>
<sequence length="320" mass="35846">MKHPTLAKAAAVLITVALLAILLSQVSVADVITTLTSINPLYLVAGYFLYAFSYFFRALRFHVLLNREVGLRDLFQIVCVHNMVNSILPAKTGELSYIYLLKKVHKRSVGEGVATLVMARVFDFIAITVLFFCSILMIEDLPPTVQNGIVIIAIFMIVMIALLIGLLYFGRPFLNTIERVFKYVHLDRRRFGAYLLIKFDEVVGALEEVRVSRNLFFVGLMSFLIWSLNYAVVYLLLSSMHIALSLQKVILGSTFTLLTSLLPIQGIGGFGTTEGVWTLVFVQLGMPMDIAITSGLVYHILVVIYYVVLGMWGIVAIKHR</sequence>
<feature type="transmembrane region" description="Helical" evidence="7">
    <location>
        <begin position="215"/>
        <end position="237"/>
    </location>
</feature>
<comment type="similarity">
    <text evidence="2">Belongs to the UPF0104 family.</text>
</comment>
<keyword evidence="4 7" id="KW-0812">Transmembrane</keyword>
<gene>
    <name evidence="8" type="ORF">OH143_07760</name>
</gene>
<dbReference type="KEGG" id="msum:OH143_07760"/>
<evidence type="ECO:0000256" key="1">
    <source>
        <dbReference type="ARBA" id="ARBA00004651"/>
    </source>
</evidence>
<dbReference type="Pfam" id="PF03706">
    <property type="entry name" value="LPG_synthase_TM"/>
    <property type="match status" value="1"/>
</dbReference>
<dbReference type="GO" id="GO:0005886">
    <property type="term" value="C:plasma membrane"/>
    <property type="evidence" value="ECO:0007669"/>
    <property type="project" value="UniProtKB-SubCell"/>
</dbReference>
<feature type="transmembrane region" description="Helical" evidence="7">
    <location>
        <begin position="149"/>
        <end position="170"/>
    </location>
</feature>
<reference evidence="8" key="1">
    <citation type="submission" date="2022-10" db="EMBL/GenBank/DDBJ databases">
        <title>Complete genome of Methanoculleus submarinus DSM 15122.</title>
        <authorList>
            <person name="Chen S.-C."/>
            <person name="Lai S.-J."/>
            <person name="You Y.-T."/>
        </authorList>
    </citation>
    <scope>NUCLEOTIDE SEQUENCE</scope>
    <source>
        <strain evidence="8">DSM 15122</strain>
    </source>
</reference>
<protein>
    <submittedName>
        <fullName evidence="8">Flippase-like domain-containing protein</fullName>
    </submittedName>
</protein>
<organism evidence="8 9">
    <name type="scientific">Methanoculleus submarinus</name>
    <dbReference type="NCBI Taxonomy" id="204050"/>
    <lineage>
        <taxon>Archaea</taxon>
        <taxon>Methanobacteriati</taxon>
        <taxon>Methanobacteriota</taxon>
        <taxon>Stenosarchaea group</taxon>
        <taxon>Methanomicrobia</taxon>
        <taxon>Methanomicrobiales</taxon>
        <taxon>Methanomicrobiaceae</taxon>
        <taxon>Methanoculleus</taxon>
    </lineage>
</organism>
<dbReference type="InterPro" id="IPR022791">
    <property type="entry name" value="L-PG_synthase/AglD"/>
</dbReference>
<evidence type="ECO:0000313" key="8">
    <source>
        <dbReference type="EMBL" id="UYU17605.1"/>
    </source>
</evidence>
<dbReference type="NCBIfam" id="TIGR00374">
    <property type="entry name" value="flippase-like domain"/>
    <property type="match status" value="1"/>
</dbReference>
<keyword evidence="3" id="KW-1003">Cell membrane</keyword>
<dbReference type="EMBL" id="CP109831">
    <property type="protein sequence ID" value="UYU17605.1"/>
    <property type="molecule type" value="Genomic_DNA"/>
</dbReference>